<evidence type="ECO:0000313" key="7">
    <source>
        <dbReference type="Proteomes" id="UP000443090"/>
    </source>
</evidence>
<evidence type="ECO:0000256" key="1">
    <source>
        <dbReference type="ARBA" id="ARBA00022630"/>
    </source>
</evidence>
<reference evidence="6 7" key="1">
    <citation type="submission" date="2018-05" db="EMBL/GenBank/DDBJ databases">
        <title>Genome sequencing and assembly of the regulated plant pathogen Lachnellula willkommii and related sister species for the development of diagnostic species identification markers.</title>
        <authorList>
            <person name="Giroux E."/>
            <person name="Bilodeau G."/>
        </authorList>
    </citation>
    <scope>NUCLEOTIDE SEQUENCE [LARGE SCALE GENOMIC DNA]</scope>
    <source>
        <strain evidence="6 7">CBS 160.35</strain>
    </source>
</reference>
<dbReference type="EMBL" id="QGMI01000010">
    <property type="protein sequence ID" value="TVY49509.1"/>
    <property type="molecule type" value="Genomic_DNA"/>
</dbReference>
<keyword evidence="4 6" id="KW-0503">Monooxygenase</keyword>
<dbReference type="GO" id="GO:0004497">
    <property type="term" value="F:monooxygenase activity"/>
    <property type="evidence" value="ECO:0007669"/>
    <property type="project" value="UniProtKB-KW"/>
</dbReference>
<evidence type="ECO:0000313" key="6">
    <source>
        <dbReference type="EMBL" id="TVY49509.1"/>
    </source>
</evidence>
<evidence type="ECO:0000256" key="4">
    <source>
        <dbReference type="ARBA" id="ARBA00023033"/>
    </source>
</evidence>
<accession>A0A8H8S982</accession>
<proteinExistence type="predicted"/>
<keyword evidence="2" id="KW-0274">FAD</keyword>
<dbReference type="Gene3D" id="3.50.50.60">
    <property type="entry name" value="FAD/NAD(P)-binding domain"/>
    <property type="match status" value="1"/>
</dbReference>
<keyword evidence="1" id="KW-0285">Flavoprotein</keyword>
<dbReference type="OrthoDB" id="655030at2759"/>
<dbReference type="PRINTS" id="PR00420">
    <property type="entry name" value="RNGMNOXGNASE"/>
</dbReference>
<protein>
    <submittedName>
        <fullName evidence="6">Monooxygenase</fullName>
    </submittedName>
</protein>
<evidence type="ECO:0000256" key="2">
    <source>
        <dbReference type="ARBA" id="ARBA00022827"/>
    </source>
</evidence>
<organism evidence="6 7">
    <name type="scientific">Lachnellula occidentalis</name>
    <dbReference type="NCBI Taxonomy" id="215460"/>
    <lineage>
        <taxon>Eukaryota</taxon>
        <taxon>Fungi</taxon>
        <taxon>Dikarya</taxon>
        <taxon>Ascomycota</taxon>
        <taxon>Pezizomycotina</taxon>
        <taxon>Leotiomycetes</taxon>
        <taxon>Helotiales</taxon>
        <taxon>Lachnaceae</taxon>
        <taxon>Lachnellula</taxon>
    </lineage>
</organism>
<dbReference type="SUPFAM" id="SSF51905">
    <property type="entry name" value="FAD/NAD(P)-binding domain"/>
    <property type="match status" value="1"/>
</dbReference>
<sequence length="407" mass="44209">MATSKFLPKIAIIGAGPAGLTLANLLHKSFPSSSSPITIFDLRSAPSASALHTPSGSLDLHPGSGLLAIEKCGLTSNFKTLISDCSEQTIVADKSGKIWYQDDNQTGERPEISRNALTYLLLSSLPQDLIRWNTKVLSVTPGSEKKWKITFGNKQQDEFDEVVGADGAWSKARDAIPGASKPFYSGASYLTFTIRNLSTKYPSLHSLVGNGSYCAFSEHKAVISQRGAMGSVRLYLMMSIPSSSYFSDSGLDSLPPAELKQKLLGEEDFFQSWGNELKDLVAAGCDAVEDKMEARPLYMHPIGDSWTHTPGITLIGDAAHLMTPSGEGVNCAMLDALELSEAITSSLETRGGLDEAVKAFEEKMWKRSKELMVDADQMKKIMLEDKNAPEQFCQMFESAEEGAQAQE</sequence>
<keyword evidence="3" id="KW-0560">Oxidoreductase</keyword>
<keyword evidence="7" id="KW-1185">Reference proteome</keyword>
<dbReference type="GO" id="GO:0071949">
    <property type="term" value="F:FAD binding"/>
    <property type="evidence" value="ECO:0007669"/>
    <property type="project" value="InterPro"/>
</dbReference>
<dbReference type="InterPro" id="IPR002938">
    <property type="entry name" value="FAD-bd"/>
</dbReference>
<dbReference type="Proteomes" id="UP000443090">
    <property type="component" value="Unassembled WGS sequence"/>
</dbReference>
<comment type="caution">
    <text evidence="6">The sequence shown here is derived from an EMBL/GenBank/DDBJ whole genome shotgun (WGS) entry which is preliminary data.</text>
</comment>
<dbReference type="Pfam" id="PF01494">
    <property type="entry name" value="FAD_binding_3"/>
    <property type="match status" value="1"/>
</dbReference>
<evidence type="ECO:0000256" key="3">
    <source>
        <dbReference type="ARBA" id="ARBA00023002"/>
    </source>
</evidence>
<evidence type="ECO:0000259" key="5">
    <source>
        <dbReference type="Pfam" id="PF01494"/>
    </source>
</evidence>
<dbReference type="AlphaFoldDB" id="A0A8H8S982"/>
<name>A0A8H8S982_9HELO</name>
<feature type="domain" description="FAD-binding" evidence="5">
    <location>
        <begin position="160"/>
        <end position="350"/>
    </location>
</feature>
<gene>
    <name evidence="6" type="primary">asqM_0</name>
    <name evidence="6" type="ORF">LOCC1_G000339</name>
</gene>
<dbReference type="PANTHER" id="PTHR46972">
    <property type="entry name" value="MONOOXYGENASE ASQM-RELATED"/>
    <property type="match status" value="1"/>
</dbReference>
<dbReference type="PANTHER" id="PTHR46972:SF1">
    <property type="entry name" value="FAD DEPENDENT OXIDOREDUCTASE DOMAIN-CONTAINING PROTEIN"/>
    <property type="match status" value="1"/>
</dbReference>
<dbReference type="InterPro" id="IPR036188">
    <property type="entry name" value="FAD/NAD-bd_sf"/>
</dbReference>